<evidence type="ECO:0000259" key="1">
    <source>
        <dbReference type="Pfam" id="PF13966"/>
    </source>
</evidence>
<proteinExistence type="predicted"/>
<evidence type="ECO:0000313" key="2">
    <source>
        <dbReference type="EMBL" id="KAK4421605.1"/>
    </source>
</evidence>
<sequence>MWPLSGNGGTWLWAKVVWGRWPEAAGTFLWKAKLPGKVRVFAWRLCKQALPIGFNLRRRHLQVHDGCPQCFVEVEDVYHVMLGCHFARQTWALTNLPWLTIENWGNNAKCWLRQLHRNVEAWEYGFALVVAWKLWHCHNLVLMENRIRSPWEVAQASRTFLHFLRERLWREI</sequence>
<evidence type="ECO:0000313" key="3">
    <source>
        <dbReference type="Proteomes" id="UP001293254"/>
    </source>
</evidence>
<reference evidence="2" key="1">
    <citation type="submission" date="2020-06" db="EMBL/GenBank/DDBJ databases">
        <authorList>
            <person name="Li T."/>
            <person name="Hu X."/>
            <person name="Zhang T."/>
            <person name="Song X."/>
            <person name="Zhang H."/>
            <person name="Dai N."/>
            <person name="Sheng W."/>
            <person name="Hou X."/>
            <person name="Wei L."/>
        </authorList>
    </citation>
    <scope>NUCLEOTIDE SEQUENCE</scope>
    <source>
        <strain evidence="2">3651</strain>
        <tissue evidence="2">Leaf</tissue>
    </source>
</reference>
<keyword evidence="3" id="KW-1185">Reference proteome</keyword>
<dbReference type="Proteomes" id="UP001293254">
    <property type="component" value="Unassembled WGS sequence"/>
</dbReference>
<dbReference type="EMBL" id="JACGWO010000008">
    <property type="protein sequence ID" value="KAK4421605.1"/>
    <property type="molecule type" value="Genomic_DNA"/>
</dbReference>
<protein>
    <recommendedName>
        <fullName evidence="1">Reverse transcriptase zinc-binding domain-containing protein</fullName>
    </recommendedName>
</protein>
<organism evidence="2 3">
    <name type="scientific">Sesamum alatum</name>
    <dbReference type="NCBI Taxonomy" id="300844"/>
    <lineage>
        <taxon>Eukaryota</taxon>
        <taxon>Viridiplantae</taxon>
        <taxon>Streptophyta</taxon>
        <taxon>Embryophyta</taxon>
        <taxon>Tracheophyta</taxon>
        <taxon>Spermatophyta</taxon>
        <taxon>Magnoliopsida</taxon>
        <taxon>eudicotyledons</taxon>
        <taxon>Gunneridae</taxon>
        <taxon>Pentapetalae</taxon>
        <taxon>asterids</taxon>
        <taxon>lamiids</taxon>
        <taxon>Lamiales</taxon>
        <taxon>Pedaliaceae</taxon>
        <taxon>Sesamum</taxon>
    </lineage>
</organism>
<comment type="caution">
    <text evidence="2">The sequence shown here is derived from an EMBL/GenBank/DDBJ whole genome shotgun (WGS) entry which is preliminary data.</text>
</comment>
<gene>
    <name evidence="2" type="ORF">Salat_2111100</name>
</gene>
<dbReference type="InterPro" id="IPR026960">
    <property type="entry name" value="RVT-Znf"/>
</dbReference>
<accession>A0AAE1Y0T3</accession>
<dbReference type="Pfam" id="PF13966">
    <property type="entry name" value="zf-RVT"/>
    <property type="match status" value="1"/>
</dbReference>
<feature type="domain" description="Reverse transcriptase zinc-binding" evidence="1">
    <location>
        <begin position="26"/>
        <end position="91"/>
    </location>
</feature>
<name>A0AAE1Y0T3_9LAMI</name>
<reference evidence="2" key="2">
    <citation type="journal article" date="2024" name="Plant">
        <title>Genomic evolution and insights into agronomic trait innovations of Sesamum species.</title>
        <authorList>
            <person name="Miao H."/>
            <person name="Wang L."/>
            <person name="Qu L."/>
            <person name="Liu H."/>
            <person name="Sun Y."/>
            <person name="Le M."/>
            <person name="Wang Q."/>
            <person name="Wei S."/>
            <person name="Zheng Y."/>
            <person name="Lin W."/>
            <person name="Duan Y."/>
            <person name="Cao H."/>
            <person name="Xiong S."/>
            <person name="Wang X."/>
            <person name="Wei L."/>
            <person name="Li C."/>
            <person name="Ma Q."/>
            <person name="Ju M."/>
            <person name="Zhao R."/>
            <person name="Li G."/>
            <person name="Mu C."/>
            <person name="Tian Q."/>
            <person name="Mei H."/>
            <person name="Zhang T."/>
            <person name="Gao T."/>
            <person name="Zhang H."/>
        </authorList>
    </citation>
    <scope>NUCLEOTIDE SEQUENCE</scope>
    <source>
        <strain evidence="2">3651</strain>
    </source>
</reference>
<dbReference type="AlphaFoldDB" id="A0AAE1Y0T3"/>